<accession>A0A5B7JMJ0</accession>
<organism evidence="1 2">
    <name type="scientific">Portunus trituberculatus</name>
    <name type="common">Swimming crab</name>
    <name type="synonym">Neptunus trituberculatus</name>
    <dbReference type="NCBI Taxonomy" id="210409"/>
    <lineage>
        <taxon>Eukaryota</taxon>
        <taxon>Metazoa</taxon>
        <taxon>Ecdysozoa</taxon>
        <taxon>Arthropoda</taxon>
        <taxon>Crustacea</taxon>
        <taxon>Multicrustacea</taxon>
        <taxon>Malacostraca</taxon>
        <taxon>Eumalacostraca</taxon>
        <taxon>Eucarida</taxon>
        <taxon>Decapoda</taxon>
        <taxon>Pleocyemata</taxon>
        <taxon>Brachyura</taxon>
        <taxon>Eubrachyura</taxon>
        <taxon>Portunoidea</taxon>
        <taxon>Portunidae</taxon>
        <taxon>Portuninae</taxon>
        <taxon>Portunus</taxon>
    </lineage>
</organism>
<name>A0A5B7JMJ0_PORTR</name>
<reference evidence="1 2" key="1">
    <citation type="submission" date="2019-05" db="EMBL/GenBank/DDBJ databases">
        <title>Another draft genome of Portunus trituberculatus and its Hox gene families provides insights of decapod evolution.</title>
        <authorList>
            <person name="Jeong J.-H."/>
            <person name="Song I."/>
            <person name="Kim S."/>
            <person name="Choi T."/>
            <person name="Kim D."/>
            <person name="Ryu S."/>
            <person name="Kim W."/>
        </authorList>
    </citation>
    <scope>NUCLEOTIDE SEQUENCE [LARGE SCALE GENOMIC DNA]</scope>
    <source>
        <tissue evidence="1">Muscle</tissue>
    </source>
</reference>
<evidence type="ECO:0000313" key="2">
    <source>
        <dbReference type="Proteomes" id="UP000324222"/>
    </source>
</evidence>
<dbReference type="EMBL" id="VSRR010102977">
    <property type="protein sequence ID" value="MPC95643.1"/>
    <property type="molecule type" value="Genomic_DNA"/>
</dbReference>
<dbReference type="AlphaFoldDB" id="A0A5B7JMJ0"/>
<proteinExistence type="predicted"/>
<comment type="caution">
    <text evidence="1">The sequence shown here is derived from an EMBL/GenBank/DDBJ whole genome shotgun (WGS) entry which is preliminary data.</text>
</comment>
<protein>
    <submittedName>
        <fullName evidence="1">Uncharacterized protein</fullName>
    </submittedName>
</protein>
<keyword evidence="2" id="KW-1185">Reference proteome</keyword>
<dbReference type="Proteomes" id="UP000324222">
    <property type="component" value="Unassembled WGS sequence"/>
</dbReference>
<evidence type="ECO:0000313" key="1">
    <source>
        <dbReference type="EMBL" id="MPC95643.1"/>
    </source>
</evidence>
<gene>
    <name evidence="1" type="ORF">E2C01_090862</name>
</gene>
<sequence>MLFCEHECIYKTVTPPREVVFPATSEQPDSNLVTVPPSNDGCHFAARRCSDVVKESWIQLQEFLETEVGSQPITAKLLRSGPHLANSNPENLLKWMWLYFMRTFWFNFI</sequence>